<proteinExistence type="predicted"/>
<dbReference type="EMBL" id="CP012333">
    <property type="protein sequence ID" value="AKU98961.1"/>
    <property type="molecule type" value="Genomic_DNA"/>
</dbReference>
<dbReference type="Proteomes" id="UP000064967">
    <property type="component" value="Chromosome"/>
</dbReference>
<keyword evidence="2" id="KW-1185">Reference proteome</keyword>
<evidence type="ECO:0000313" key="2">
    <source>
        <dbReference type="Proteomes" id="UP000064967"/>
    </source>
</evidence>
<organism evidence="1 2">
    <name type="scientific">Labilithrix luteola</name>
    <dbReference type="NCBI Taxonomy" id="1391654"/>
    <lineage>
        <taxon>Bacteria</taxon>
        <taxon>Pseudomonadati</taxon>
        <taxon>Myxococcota</taxon>
        <taxon>Polyangia</taxon>
        <taxon>Polyangiales</taxon>
        <taxon>Labilitrichaceae</taxon>
        <taxon>Labilithrix</taxon>
    </lineage>
</organism>
<dbReference type="AlphaFoldDB" id="A0A0K1PZZ4"/>
<accession>A0A0K1PZZ4</accession>
<sequence>MMSLEARLASVREESSSWAASSWTAARSQQVFAHTLQRREARARQSRLLKRCAFVASASGMLVMLLLRGGPSPRPSEVELASAQFDAAPSTSLAVAARDSSDAGFGRD</sequence>
<reference evidence="1 2" key="1">
    <citation type="submission" date="2015-08" db="EMBL/GenBank/DDBJ databases">
        <authorList>
            <person name="Babu N.S."/>
            <person name="Beckwith C.J."/>
            <person name="Beseler K.G."/>
            <person name="Brison A."/>
            <person name="Carone J.V."/>
            <person name="Caskin T.P."/>
            <person name="Diamond M."/>
            <person name="Durham M.E."/>
            <person name="Foxe J.M."/>
            <person name="Go M."/>
            <person name="Henderson B.A."/>
            <person name="Jones I.B."/>
            <person name="McGettigan J.A."/>
            <person name="Micheletti S.J."/>
            <person name="Nasrallah M.E."/>
            <person name="Ortiz D."/>
            <person name="Piller C.R."/>
            <person name="Privatt S.R."/>
            <person name="Schneider S.L."/>
            <person name="Sharp S."/>
            <person name="Smith T.C."/>
            <person name="Stanton J.D."/>
            <person name="Ullery H.E."/>
            <person name="Wilson R.J."/>
            <person name="Serrano M.G."/>
            <person name="Buck G."/>
            <person name="Lee V."/>
            <person name="Wang Y."/>
            <person name="Carvalho R."/>
            <person name="Voegtly L."/>
            <person name="Shi R."/>
            <person name="Duckworth R."/>
            <person name="Johnson A."/>
            <person name="Loviza R."/>
            <person name="Walstead R."/>
            <person name="Shah Z."/>
            <person name="Kiflezghi M."/>
            <person name="Wade K."/>
            <person name="Ball S.L."/>
            <person name="Bradley K.W."/>
            <person name="Asai D.J."/>
            <person name="Bowman C.A."/>
            <person name="Russell D.A."/>
            <person name="Pope W.H."/>
            <person name="Jacobs-Sera D."/>
            <person name="Hendrix R.W."/>
            <person name="Hatfull G.F."/>
        </authorList>
    </citation>
    <scope>NUCLEOTIDE SEQUENCE [LARGE SCALE GENOMIC DNA]</scope>
    <source>
        <strain evidence="1 2">DSM 27648</strain>
    </source>
</reference>
<gene>
    <name evidence="1" type="ORF">AKJ09_05625</name>
</gene>
<dbReference type="KEGG" id="llu:AKJ09_05625"/>
<name>A0A0K1PZZ4_9BACT</name>
<protein>
    <submittedName>
        <fullName evidence="1">Uncharacterized protein</fullName>
    </submittedName>
</protein>
<evidence type="ECO:0000313" key="1">
    <source>
        <dbReference type="EMBL" id="AKU98961.1"/>
    </source>
</evidence>
<dbReference type="STRING" id="1391654.AKJ09_05625"/>